<evidence type="ECO:0000313" key="7">
    <source>
        <dbReference type="Proteomes" id="UP000664545"/>
    </source>
</evidence>
<keyword evidence="7" id="KW-1185">Reference proteome</keyword>
<dbReference type="GO" id="GO:0042918">
    <property type="term" value="P:alkanesulfonate transmembrane transport"/>
    <property type="evidence" value="ECO:0007669"/>
    <property type="project" value="TreeGrafter"/>
</dbReference>
<reference evidence="6" key="1">
    <citation type="submission" date="2021-02" db="EMBL/GenBank/DDBJ databases">
        <title>Abyssanaerobacter marinus gen.nov., sp., nov, anaerobic bacterium isolated from the Onnuri vent field of Indian Ocean and suggestion of Mogibacteriaceae fam. nov., and proposal of reclassification of ambiguous this family's genus member.</title>
        <authorList>
            <person name="Kim Y.J."/>
            <person name="Yang J.-A."/>
        </authorList>
    </citation>
    <scope>NUCLEOTIDE SEQUENCE</scope>
    <source>
        <strain evidence="6">DSM 2634</strain>
    </source>
</reference>
<organism evidence="6 7">
    <name type="scientific">Clostridium aminobutyricum</name>
    <dbReference type="NCBI Taxonomy" id="33953"/>
    <lineage>
        <taxon>Bacteria</taxon>
        <taxon>Bacillati</taxon>
        <taxon>Bacillota</taxon>
        <taxon>Clostridia</taxon>
        <taxon>Eubacteriales</taxon>
        <taxon>Clostridiaceae</taxon>
        <taxon>Clostridium</taxon>
    </lineage>
</organism>
<evidence type="ECO:0000259" key="5">
    <source>
        <dbReference type="SMART" id="SM00062"/>
    </source>
</evidence>
<accession>A0A939IGV0</accession>
<dbReference type="Proteomes" id="UP000664545">
    <property type="component" value="Unassembled WGS sequence"/>
</dbReference>
<comment type="similarity">
    <text evidence="2">Belongs to the bacterial solute-binding protein SsuA/TauA family.</text>
</comment>
<dbReference type="EMBL" id="JAFJZZ010000005">
    <property type="protein sequence ID" value="MBN7773980.1"/>
    <property type="molecule type" value="Genomic_DNA"/>
</dbReference>
<feature type="domain" description="Solute-binding protein family 3/N-terminal" evidence="5">
    <location>
        <begin position="47"/>
        <end position="267"/>
    </location>
</feature>
<keyword evidence="3" id="KW-0813">Transport</keyword>
<protein>
    <submittedName>
        <fullName evidence="6">Aliphatic sulfonate ABC transporter substrate-binding protein</fullName>
    </submittedName>
</protein>
<dbReference type="InterPro" id="IPR001638">
    <property type="entry name" value="Solute-binding_3/MltF_N"/>
</dbReference>
<evidence type="ECO:0000313" key="6">
    <source>
        <dbReference type="EMBL" id="MBN7773980.1"/>
    </source>
</evidence>
<dbReference type="InterPro" id="IPR010068">
    <property type="entry name" value="Peri-bd_TauA"/>
</dbReference>
<dbReference type="NCBIfam" id="TIGR01728">
    <property type="entry name" value="SsuA_fam"/>
    <property type="match status" value="1"/>
</dbReference>
<dbReference type="SUPFAM" id="SSF53850">
    <property type="entry name" value="Periplasmic binding protein-like II"/>
    <property type="match status" value="1"/>
</dbReference>
<comment type="subcellular location">
    <subcellularLocation>
        <location evidence="1">Periplasm</location>
    </subcellularLocation>
</comment>
<dbReference type="Pfam" id="PF09084">
    <property type="entry name" value="NMT1"/>
    <property type="match status" value="1"/>
</dbReference>
<dbReference type="Gene3D" id="3.40.190.10">
    <property type="entry name" value="Periplasmic binding protein-like II"/>
    <property type="match status" value="2"/>
</dbReference>
<proteinExistence type="inferred from homology"/>
<dbReference type="PROSITE" id="PS51257">
    <property type="entry name" value="PROKAR_LIPOPROTEIN"/>
    <property type="match status" value="1"/>
</dbReference>
<evidence type="ECO:0000256" key="4">
    <source>
        <dbReference type="ARBA" id="ARBA00022729"/>
    </source>
</evidence>
<dbReference type="GO" id="GO:0042626">
    <property type="term" value="F:ATPase-coupled transmembrane transporter activity"/>
    <property type="evidence" value="ECO:0007669"/>
    <property type="project" value="InterPro"/>
</dbReference>
<dbReference type="GO" id="GO:0042597">
    <property type="term" value="C:periplasmic space"/>
    <property type="evidence" value="ECO:0007669"/>
    <property type="project" value="UniProtKB-SubCell"/>
</dbReference>
<gene>
    <name evidence="6" type="ORF">JYB65_11455</name>
</gene>
<dbReference type="CDD" id="cd13560">
    <property type="entry name" value="PBP2_taurine"/>
    <property type="match status" value="1"/>
</dbReference>
<dbReference type="SMART" id="SM00062">
    <property type="entry name" value="PBPb"/>
    <property type="match status" value="1"/>
</dbReference>
<evidence type="ECO:0000256" key="2">
    <source>
        <dbReference type="ARBA" id="ARBA00010742"/>
    </source>
</evidence>
<dbReference type="PANTHER" id="PTHR30024">
    <property type="entry name" value="ALIPHATIC SULFONATES-BINDING PROTEIN-RELATED"/>
    <property type="match status" value="1"/>
</dbReference>
<evidence type="ECO:0000256" key="1">
    <source>
        <dbReference type="ARBA" id="ARBA00004418"/>
    </source>
</evidence>
<dbReference type="PANTHER" id="PTHR30024:SF47">
    <property type="entry name" value="TAURINE-BINDING PERIPLASMIC PROTEIN"/>
    <property type="match status" value="1"/>
</dbReference>
<comment type="caution">
    <text evidence="6">The sequence shown here is derived from an EMBL/GenBank/DDBJ whole genome shotgun (WGS) entry which is preliminary data.</text>
</comment>
<name>A0A939IGV0_CLOAM</name>
<evidence type="ECO:0000256" key="3">
    <source>
        <dbReference type="ARBA" id="ARBA00022448"/>
    </source>
</evidence>
<dbReference type="GO" id="GO:0016020">
    <property type="term" value="C:membrane"/>
    <property type="evidence" value="ECO:0007669"/>
    <property type="project" value="InterPro"/>
</dbReference>
<dbReference type="InterPro" id="IPR015168">
    <property type="entry name" value="SsuA/THI5"/>
</dbReference>
<dbReference type="AlphaFoldDB" id="A0A939IGV0"/>
<dbReference type="InterPro" id="IPR010067">
    <property type="entry name" value="ABC_SsuA_sub-bd"/>
</dbReference>
<keyword evidence="4" id="KW-0732">Signal</keyword>
<dbReference type="RefSeq" id="WP_206582816.1">
    <property type="nucleotide sequence ID" value="NZ_JAFJZZ010000005.1"/>
</dbReference>
<sequence length="352" mass="38269">MKRTKTISTIILIVSLLALTLVGCGKTSEVNSQAQNDSAQTGSKPEVINIAIQAIPNDEIVAKAKNWYESELGVKVNFRQFDSGRDVNTAMLSGGIDIGLVGSTPATLGIANGIPYEVFWIHDVIGDNEALAAKNDAKINSVKDLKGKKVAVPAGSTTHYSLLKVLSLEGVNAADVKILDMQPPDIFAAWQRGDIDAAYVWQPTLDKLLSDGKIIVTSKELAGKGIVTADVGIVRTEFAEKYPDLVKKYIQLQLKAYDLYQNNAEEAAQAVAKELNLEYDDSLKQMNELIWLSGEEQISDKYLGTSTSKGEFVKALKDTADFLAEQKTIDSAPGIEVFEKAVNPKYIEEALK</sequence>